<reference evidence="1" key="1">
    <citation type="submission" date="2020-05" db="EMBL/GenBank/DDBJ databases">
        <authorList>
            <person name="Chiriac C."/>
            <person name="Salcher M."/>
            <person name="Ghai R."/>
            <person name="Kavagutti S V."/>
        </authorList>
    </citation>
    <scope>NUCLEOTIDE SEQUENCE</scope>
</reference>
<organism evidence="1">
    <name type="scientific">uncultured Caudovirales phage</name>
    <dbReference type="NCBI Taxonomy" id="2100421"/>
    <lineage>
        <taxon>Viruses</taxon>
        <taxon>Duplodnaviria</taxon>
        <taxon>Heunggongvirae</taxon>
        <taxon>Uroviricota</taxon>
        <taxon>Caudoviricetes</taxon>
        <taxon>Peduoviridae</taxon>
        <taxon>Maltschvirus</taxon>
        <taxon>Maltschvirus maltsch</taxon>
    </lineage>
</organism>
<dbReference type="EMBL" id="LR797111">
    <property type="protein sequence ID" value="CAB4187733.1"/>
    <property type="molecule type" value="Genomic_DNA"/>
</dbReference>
<gene>
    <name evidence="1" type="ORF">UFOVP1155_62</name>
</gene>
<name>A0A6J5QT26_9CAUD</name>
<proteinExistence type="predicted"/>
<evidence type="ECO:0000313" key="1">
    <source>
        <dbReference type="EMBL" id="CAB4187733.1"/>
    </source>
</evidence>
<accession>A0A6J5QT26</accession>
<sequence>MNDLSQIIEHLRAAQPHMKAMGDALDRYSEGSEAIEYIRSTRGDLSKLVPIITEMIDVVSDELGCATELEDARDVLTAYGECGKAVA</sequence>
<protein>
    <submittedName>
        <fullName evidence="1">Uncharacterized protein</fullName>
    </submittedName>
</protein>